<name>A0A1D6LN74_MAIZE</name>
<reference evidence="2" key="1">
    <citation type="submission" date="2015-12" db="EMBL/GenBank/DDBJ databases">
        <title>Update maize B73 reference genome by single molecule sequencing technologies.</title>
        <authorList>
            <consortium name="Maize Genome Sequencing Project"/>
            <person name="Ware D."/>
        </authorList>
    </citation>
    <scope>NUCLEOTIDE SEQUENCE</scope>
    <source>
        <tissue evidence="2">Seedling</tissue>
    </source>
</reference>
<gene>
    <name evidence="2" type="ORF">ZEAMMB73_Zm00001d036440</name>
</gene>
<feature type="compositionally biased region" description="Low complexity" evidence="1">
    <location>
        <begin position="46"/>
        <end position="55"/>
    </location>
</feature>
<sequence>MLYLALDHVSWNSNLRWKCDWGTLHHRWPLPGHLGSLQRGSERSGSRLSATSSSADHQGRRKLLQGAPLILLHPRQRGRWIFASSVSLGQRRQQI</sequence>
<proteinExistence type="predicted"/>
<evidence type="ECO:0000256" key="1">
    <source>
        <dbReference type="SAM" id="MobiDB-lite"/>
    </source>
</evidence>
<dbReference type="EMBL" id="CM000782">
    <property type="protein sequence ID" value="AQK81012.1"/>
    <property type="molecule type" value="Genomic_DNA"/>
</dbReference>
<dbReference type="AlphaFoldDB" id="A0A1D6LN74"/>
<organism evidence="2">
    <name type="scientific">Zea mays</name>
    <name type="common">Maize</name>
    <dbReference type="NCBI Taxonomy" id="4577"/>
    <lineage>
        <taxon>Eukaryota</taxon>
        <taxon>Viridiplantae</taxon>
        <taxon>Streptophyta</taxon>
        <taxon>Embryophyta</taxon>
        <taxon>Tracheophyta</taxon>
        <taxon>Spermatophyta</taxon>
        <taxon>Magnoliopsida</taxon>
        <taxon>Liliopsida</taxon>
        <taxon>Poales</taxon>
        <taxon>Poaceae</taxon>
        <taxon>PACMAD clade</taxon>
        <taxon>Panicoideae</taxon>
        <taxon>Andropogonodae</taxon>
        <taxon>Andropogoneae</taxon>
        <taxon>Tripsacinae</taxon>
        <taxon>Zea</taxon>
    </lineage>
</organism>
<accession>A0A1D6LN74</accession>
<protein>
    <submittedName>
        <fullName evidence="2">WAT1-related protein</fullName>
    </submittedName>
</protein>
<evidence type="ECO:0000313" key="2">
    <source>
        <dbReference type="EMBL" id="AQK81012.1"/>
    </source>
</evidence>
<feature type="region of interest" description="Disordered" evidence="1">
    <location>
        <begin position="33"/>
        <end position="60"/>
    </location>
</feature>